<dbReference type="Pfam" id="PF02902">
    <property type="entry name" value="Peptidase_C48"/>
    <property type="match status" value="1"/>
</dbReference>
<dbReference type="InterPro" id="IPR038765">
    <property type="entry name" value="Papain-like_cys_pep_sf"/>
</dbReference>
<evidence type="ECO:0000256" key="4">
    <source>
        <dbReference type="ARBA" id="ARBA00022786"/>
    </source>
</evidence>
<feature type="compositionally biased region" description="Basic residues" evidence="6">
    <location>
        <begin position="815"/>
        <end position="826"/>
    </location>
</feature>
<dbReference type="SUPFAM" id="SSF54001">
    <property type="entry name" value="Cysteine proteinases"/>
    <property type="match status" value="1"/>
</dbReference>
<feature type="region of interest" description="Disordered" evidence="6">
    <location>
        <begin position="473"/>
        <end position="571"/>
    </location>
</feature>
<dbReference type="InterPro" id="IPR003653">
    <property type="entry name" value="Peptidase_C48_C"/>
</dbReference>
<feature type="compositionally biased region" description="Basic and acidic residues" evidence="6">
    <location>
        <begin position="483"/>
        <end position="492"/>
    </location>
</feature>
<keyword evidence="5" id="KW-0378">Hydrolase</keyword>
<dbReference type="GO" id="GO:0005634">
    <property type="term" value="C:nucleus"/>
    <property type="evidence" value="ECO:0007669"/>
    <property type="project" value="TreeGrafter"/>
</dbReference>
<keyword evidence="4" id="KW-0833">Ubl conjugation pathway</keyword>
<evidence type="ECO:0000259" key="7">
    <source>
        <dbReference type="PROSITE" id="PS50600"/>
    </source>
</evidence>
<dbReference type="OrthoDB" id="442460at2759"/>
<keyword evidence="9" id="KW-1185">Reference proteome</keyword>
<dbReference type="GO" id="GO:0006508">
    <property type="term" value="P:proteolysis"/>
    <property type="evidence" value="ECO:0007669"/>
    <property type="project" value="UniProtKB-KW"/>
</dbReference>
<dbReference type="PROSITE" id="PS50600">
    <property type="entry name" value="ULP_PROTEASE"/>
    <property type="match status" value="1"/>
</dbReference>
<accession>A0A1E1LMJ5</accession>
<protein>
    <recommendedName>
        <fullName evidence="7">Ubiquitin-like protease family profile domain-containing protein</fullName>
    </recommendedName>
</protein>
<dbReference type="PANTHER" id="PTHR46896:SF3">
    <property type="entry name" value="FI06413P-RELATED"/>
    <property type="match status" value="1"/>
</dbReference>
<sequence length="942" mass="106729">MVSKDLRIQGAHRPVNTLHLPSNDHRVAASKQAQSDFHEHKVQQDHVKTRKVLDEELPGSKPLPGNVKDVVETDILPSTNSMRAYVPRPVQSQGRRVSHGKTGASLAIGIEEFRRTEKHADPRIHRGSRERRGRFSQTNRTKGLLSRIPDMLSSDRPNTSPQRPHTAVRICSDSEDSGPEADAKEMSPTLQKFEKTCPRVIIDKSAARGASPWVAPRLKGIDEPSLVNPNCSLQDRKPSVDFDSNQSTASTRDRNEQITPSIERELPRKRKIQHHVDVPDSSEDELAPAYKLPKITTQNRPQTKQTRVFEIGKSRKVAKRGIGIKKHRVLSIFSETHCWLQPQSLRYWHLNQNHANGVLAAHDEHGDPIHELVLTPQVIQKNQRNPDSEKLVVHKHKDTTVKGSTKIYLELSTVADARQICEVLKEHDSTIGFSVLQGTQLDQKFLHNRKLAGLMHPKTPQLLLDLGTRTVEELSQQTESMQEQEREREGKSVKQGTFLDRRSKGDQMGSHGGLVLGKRKLQEDANPSATQNTVRVPRKLRASNSLDDDGMETSGEACHSIDPDSFYGKQDTLSSSGLVEMEPAPRQPSSQRSSSPLRWTEANQNWAQTWEGPIIYPRQREKKSRTQVEKDDVERLDDGQYLNDNLINFYLRWLEHRLEEEDPAWAKRVYFYNTFFYKSLTQGAKGRRGINYEAVERWTSKFDLMSFYYIIVPINEHTHWYVAIICNASKLQGQSEGIPTLQGKFAHLQGPLRGNQLPHPDSRSTPTTVTNLLDDMTFGQKASVAEENNRDVEGSRDCVELEGQIQGRRADSQPTKKRAGKSHTHRKLDPTQPRIITLDSLGLKHSSTCTNLKNYLVSEIKAKKGVDVPAPGSIGMTAVNIPQQANYVDCGVFLLSYVEQFLRQPDKFVHNILQAQDLEIEFPTASLMRNHIRQILFKLQDE</sequence>
<keyword evidence="3" id="KW-0645">Protease</keyword>
<dbReference type="InterPro" id="IPR051947">
    <property type="entry name" value="Sentrin-specific_protease"/>
</dbReference>
<dbReference type="PANTHER" id="PTHR46896">
    <property type="entry name" value="SENTRIN-SPECIFIC PROTEASE"/>
    <property type="match status" value="1"/>
</dbReference>
<feature type="compositionally biased region" description="Basic and acidic residues" evidence="6">
    <location>
        <begin position="787"/>
        <end position="799"/>
    </location>
</feature>
<evidence type="ECO:0000313" key="9">
    <source>
        <dbReference type="Proteomes" id="UP000178912"/>
    </source>
</evidence>
<feature type="domain" description="Ubiquitin-like protease family profile" evidence="7">
    <location>
        <begin position="626"/>
        <end position="901"/>
    </location>
</feature>
<dbReference type="Gene3D" id="3.40.395.10">
    <property type="entry name" value="Adenoviral Proteinase, Chain A"/>
    <property type="match status" value="1"/>
</dbReference>
<feature type="compositionally biased region" description="Basic residues" evidence="6">
    <location>
        <begin position="125"/>
        <end position="134"/>
    </location>
</feature>
<dbReference type="GO" id="GO:0005737">
    <property type="term" value="C:cytoplasm"/>
    <property type="evidence" value="ECO:0007669"/>
    <property type="project" value="TreeGrafter"/>
</dbReference>
<feature type="region of interest" description="Disordered" evidence="6">
    <location>
        <begin position="1"/>
        <end position="33"/>
    </location>
</feature>
<name>A0A1E1LMJ5_9HELO</name>
<dbReference type="Pfam" id="PF25424">
    <property type="entry name" value="PH_35"/>
    <property type="match status" value="1"/>
</dbReference>
<evidence type="ECO:0000256" key="1">
    <source>
        <dbReference type="ARBA" id="ARBA00005234"/>
    </source>
</evidence>
<evidence type="ECO:0000256" key="6">
    <source>
        <dbReference type="SAM" id="MobiDB-lite"/>
    </source>
</evidence>
<dbReference type="InterPro" id="IPR057501">
    <property type="entry name" value="DeUb_enz_PH"/>
</dbReference>
<feature type="region of interest" description="Disordered" evidence="6">
    <location>
        <begin position="782"/>
        <end position="827"/>
    </location>
</feature>
<dbReference type="EMBL" id="FJUX01000145">
    <property type="protein sequence ID" value="CZT11700.1"/>
    <property type="molecule type" value="Genomic_DNA"/>
</dbReference>
<feature type="region of interest" description="Disordered" evidence="6">
    <location>
        <begin position="229"/>
        <end position="257"/>
    </location>
</feature>
<proteinExistence type="inferred from homology"/>
<evidence type="ECO:0000313" key="8">
    <source>
        <dbReference type="EMBL" id="CZT11700.1"/>
    </source>
</evidence>
<feature type="region of interest" description="Disordered" evidence="6">
    <location>
        <begin position="117"/>
        <end position="187"/>
    </location>
</feature>
<dbReference type="AlphaFoldDB" id="A0A1E1LMJ5"/>
<reference evidence="9" key="1">
    <citation type="submission" date="2016-03" db="EMBL/GenBank/DDBJ databases">
        <authorList>
            <person name="Guldener U."/>
        </authorList>
    </citation>
    <scope>NUCLEOTIDE SEQUENCE [LARGE SCALE GENOMIC DNA]</scope>
    <source>
        <strain evidence="9">04CH-RAC-A.6.1</strain>
    </source>
</reference>
<dbReference type="GO" id="GO:0016926">
    <property type="term" value="P:protein desumoylation"/>
    <property type="evidence" value="ECO:0007669"/>
    <property type="project" value="TreeGrafter"/>
</dbReference>
<organism evidence="8 9">
    <name type="scientific">Rhynchosporium agropyri</name>
    <dbReference type="NCBI Taxonomy" id="914238"/>
    <lineage>
        <taxon>Eukaryota</taxon>
        <taxon>Fungi</taxon>
        <taxon>Dikarya</taxon>
        <taxon>Ascomycota</taxon>
        <taxon>Pezizomycotina</taxon>
        <taxon>Leotiomycetes</taxon>
        <taxon>Helotiales</taxon>
        <taxon>Ploettnerulaceae</taxon>
        <taxon>Rhynchosporium</taxon>
    </lineage>
</organism>
<comment type="similarity">
    <text evidence="1">Belongs to the peptidase C48 family.</text>
</comment>
<evidence type="ECO:0000256" key="3">
    <source>
        <dbReference type="ARBA" id="ARBA00022670"/>
    </source>
</evidence>
<dbReference type="Proteomes" id="UP000178912">
    <property type="component" value="Unassembled WGS sequence"/>
</dbReference>
<gene>
    <name evidence="8" type="ORF">RAG0_15779</name>
</gene>
<feature type="compositionally biased region" description="Polar residues" evidence="6">
    <location>
        <begin position="525"/>
        <end position="534"/>
    </location>
</feature>
<evidence type="ECO:0000256" key="2">
    <source>
        <dbReference type="ARBA" id="ARBA00022553"/>
    </source>
</evidence>
<keyword evidence="2" id="KW-0597">Phosphoprotein</keyword>
<evidence type="ECO:0000256" key="5">
    <source>
        <dbReference type="ARBA" id="ARBA00022801"/>
    </source>
</evidence>
<dbReference type="GO" id="GO:0070139">
    <property type="term" value="F:SUMO-specific endopeptidase activity"/>
    <property type="evidence" value="ECO:0007669"/>
    <property type="project" value="TreeGrafter"/>
</dbReference>